<dbReference type="GO" id="GO:0032259">
    <property type="term" value="P:methylation"/>
    <property type="evidence" value="ECO:0007669"/>
    <property type="project" value="UniProtKB-KW"/>
</dbReference>
<reference evidence="7 9" key="2">
    <citation type="submission" date="2018-08" db="EMBL/GenBank/DDBJ databases">
        <authorList>
            <consortium name="Pathogen Informatics"/>
        </authorList>
    </citation>
    <scope>NUCLEOTIDE SEQUENCE [LARGE SCALE GENOMIC DNA]</scope>
    <source>
        <strain evidence="7 9">EuSCAPE_GR003</strain>
    </source>
</reference>
<dbReference type="EMBL" id="CP066534">
    <property type="protein sequence ID" value="QQL35874.1"/>
    <property type="molecule type" value="Genomic_DNA"/>
</dbReference>
<evidence type="ECO:0000256" key="3">
    <source>
        <dbReference type="ARBA" id="ARBA00022691"/>
    </source>
</evidence>
<evidence type="ECO:0000256" key="1">
    <source>
        <dbReference type="ARBA" id="ARBA00022603"/>
    </source>
</evidence>
<dbReference type="KEGG" id="kpnu:LI86_15505"/>
<evidence type="ECO:0000313" key="11">
    <source>
        <dbReference type="Proteomes" id="UP000532829"/>
    </source>
</evidence>
<gene>
    <name evidence="6" type="ORF">DW286_15810</name>
    <name evidence="8" type="ORF">E1814_16615</name>
    <name evidence="5" type="ORF">H3G96_012000</name>
    <name evidence="7" type="ORF">SAMEA3649591_03882</name>
</gene>
<dbReference type="KEGG" id="kpb:FH42_02350"/>
<dbReference type="REBASE" id="410054">
    <property type="entry name" value="M.Kpn256ORF16230P"/>
</dbReference>
<dbReference type="REBASE" id="475040">
    <property type="entry name" value="M.Kpn90374ORF12000P"/>
</dbReference>
<keyword evidence="3" id="KW-0949">S-adenosyl-L-methionine</keyword>
<dbReference type="GO" id="GO:0008757">
    <property type="term" value="F:S-adenosylmethionine-dependent methyltransferase activity"/>
    <property type="evidence" value="ECO:0007669"/>
    <property type="project" value="UniProtKB-ARBA"/>
</dbReference>
<dbReference type="EMBL" id="UIUC01000017">
    <property type="protein sequence ID" value="SVN65775.1"/>
    <property type="molecule type" value="Genomic_DNA"/>
</dbReference>
<evidence type="ECO:0000313" key="9">
    <source>
        <dbReference type="Proteomes" id="UP000258905"/>
    </source>
</evidence>
<dbReference type="PANTHER" id="PTHR12829">
    <property type="entry name" value="N6-ADENOSINE-METHYLTRANSFERASE"/>
    <property type="match status" value="1"/>
</dbReference>
<reference evidence="8 10" key="3">
    <citation type="submission" date="2019-03" db="EMBL/GenBank/DDBJ databases">
        <title>Multidrug-Resistant Klebsiella pneumoniae Clinical Bloodstream Isolates in Shanghai, China.</title>
        <authorList>
            <person name="Wang S."/>
        </authorList>
    </citation>
    <scope>NUCLEOTIDE SEQUENCE [LARGE SCALE GENOMIC DNA]</scope>
    <source>
        <strain evidence="8 10">RJ1071</strain>
    </source>
</reference>
<keyword evidence="2" id="KW-0808">Transferase</keyword>
<evidence type="ECO:0000313" key="5">
    <source>
        <dbReference type="EMBL" id="QQL35874.1"/>
    </source>
</evidence>
<dbReference type="AlphaFoldDB" id="A0A2U0MPC8"/>
<dbReference type="RefSeq" id="WP_004151899.1">
    <property type="nucleotide sequence ID" value="NZ_AP023453.1"/>
</dbReference>
<dbReference type="Proteomes" id="UP000294951">
    <property type="component" value="Unassembled WGS sequence"/>
</dbReference>
<dbReference type="Proteomes" id="UP000532829">
    <property type="component" value="Chromosome"/>
</dbReference>
<evidence type="ECO:0000256" key="4">
    <source>
        <dbReference type="PROSITE-ProRule" id="PRU00489"/>
    </source>
</evidence>
<sequence>MNRYSLIYADPAWSYGNTISNGAAVDHYPTMSLLDMKRLPVWELSADNAVLAMWYTGTHNQEAIELAEAWGFTVRTMKLFTWVKLNQLAELRITKALAEGDVADFYDFLDLLNAETRMNGGNHTRANTEDVLIATRGAGLERKHAGIKQVVYSPLGAHSEKPWEVRHRLELLYGDVPRIELFSRSAEPGWSHWGNQCASASVELIPGYTICLDNVTKGFL</sequence>
<comment type="similarity">
    <text evidence="4">Belongs to the MT-A70-like family.</text>
</comment>
<evidence type="ECO:0000313" key="10">
    <source>
        <dbReference type="Proteomes" id="UP000294951"/>
    </source>
</evidence>
<accession>A0A2U0MPC8</accession>
<dbReference type="Proteomes" id="UP000258905">
    <property type="component" value="Unassembled WGS sequence"/>
</dbReference>
<dbReference type="EMBL" id="SMTN01000015">
    <property type="protein sequence ID" value="TDJ98469.1"/>
    <property type="molecule type" value="Genomic_DNA"/>
</dbReference>
<evidence type="ECO:0000256" key="2">
    <source>
        <dbReference type="ARBA" id="ARBA00022679"/>
    </source>
</evidence>
<dbReference type="InterPro" id="IPR007757">
    <property type="entry name" value="MT-A70-like"/>
</dbReference>
<keyword evidence="1 6" id="KW-0489">Methyltransferase</keyword>
<dbReference type="GO" id="GO:0008173">
    <property type="term" value="F:RNA methyltransferase activity"/>
    <property type="evidence" value="ECO:0007669"/>
    <property type="project" value="UniProtKB-ARBA"/>
</dbReference>
<proteinExistence type="inferred from homology"/>
<evidence type="ECO:0000313" key="6">
    <source>
        <dbReference type="EMBL" id="RDT90298.1"/>
    </source>
</evidence>
<accession>A0A0J2G8V8</accession>
<organism evidence="6">
    <name type="scientific">Klebsiella pneumoniae</name>
    <dbReference type="NCBI Taxonomy" id="573"/>
    <lineage>
        <taxon>Bacteria</taxon>
        <taxon>Pseudomonadati</taxon>
        <taxon>Pseudomonadota</taxon>
        <taxon>Gammaproteobacteria</taxon>
        <taxon>Enterobacterales</taxon>
        <taxon>Enterobacteriaceae</taxon>
        <taxon>Klebsiella/Raoultella group</taxon>
        <taxon>Klebsiella</taxon>
        <taxon>Klebsiella pneumoniae complex</taxon>
    </lineage>
</organism>
<dbReference type="Proteomes" id="UP000254657">
    <property type="component" value="Unassembled WGS sequence"/>
</dbReference>
<dbReference type="PANTHER" id="PTHR12829:SF7">
    <property type="entry name" value="N6-ADENOSINE-METHYLTRANSFERASE CATALYTIC SUBUNIT"/>
    <property type="match status" value="1"/>
</dbReference>
<reference evidence="6" key="1">
    <citation type="submission" date="2018-07" db="EMBL/GenBank/DDBJ databases">
        <title>Draft genome sequence of Klebsiella pneumoniae K293.</title>
        <authorList>
            <person name="He F."/>
        </authorList>
    </citation>
    <scope>NUCLEOTIDE SEQUENCE</scope>
    <source>
        <strain evidence="6">K293</strain>
    </source>
</reference>
<evidence type="ECO:0000313" key="7">
    <source>
        <dbReference type="EMBL" id="SVN65775.1"/>
    </source>
</evidence>
<dbReference type="REBASE" id="359432">
    <property type="entry name" value="M.KpnsKp36ORF15710P"/>
</dbReference>
<evidence type="ECO:0000313" key="8">
    <source>
        <dbReference type="EMBL" id="TDJ98469.1"/>
    </source>
</evidence>
<name>A0A2U0MPC8_KLEPN</name>
<dbReference type="EMBL" id="QRCF01000016">
    <property type="protein sequence ID" value="RDT90298.1"/>
    <property type="molecule type" value="Genomic_DNA"/>
</dbReference>
<dbReference type="Pfam" id="PF05063">
    <property type="entry name" value="MT-A70"/>
    <property type="match status" value="2"/>
</dbReference>
<dbReference type="PROSITE" id="PS51143">
    <property type="entry name" value="MT_A70"/>
    <property type="match status" value="1"/>
</dbReference>
<protein>
    <submittedName>
        <fullName evidence="6 7">DNA methyltransferase</fullName>
    </submittedName>
</protein>
<reference evidence="5 11" key="4">
    <citation type="submission" date="2020-12" db="EMBL/GenBank/DDBJ databases">
        <title>The complete genome of Klebsiella pneumoniae strain 090374.</title>
        <authorList>
            <person name="Wei L."/>
            <person name="Wen H."/>
            <person name="Liu L."/>
            <person name="Feng Y."/>
            <person name="Zong Z."/>
        </authorList>
    </citation>
    <scope>NUCLEOTIDE SEQUENCE [LARGE SCALE GENOMIC DNA]</scope>
    <source>
        <strain evidence="5 11">WCHKP090374</strain>
    </source>
</reference>